<dbReference type="InterPro" id="IPR050121">
    <property type="entry name" value="Cytochrome_P450_monoxygenase"/>
</dbReference>
<evidence type="ECO:0000256" key="2">
    <source>
        <dbReference type="ARBA" id="ARBA00010617"/>
    </source>
</evidence>
<comment type="similarity">
    <text evidence="2">Belongs to the cytochrome P450 family.</text>
</comment>
<dbReference type="GO" id="GO:0016705">
    <property type="term" value="F:oxidoreductase activity, acting on paired donors, with incorporation or reduction of molecular oxygen"/>
    <property type="evidence" value="ECO:0007669"/>
    <property type="project" value="InterPro"/>
</dbReference>
<name>A0A135UQI3_9PEZI</name>
<protein>
    <submittedName>
        <fullName evidence="8">Cytochrome P450</fullName>
    </submittedName>
</protein>
<reference evidence="8 9" key="1">
    <citation type="submission" date="2014-02" db="EMBL/GenBank/DDBJ databases">
        <title>The genome sequence of Colletotrichum nymphaeae SA-01.</title>
        <authorList>
            <person name="Baroncelli R."/>
            <person name="Thon M.R."/>
        </authorList>
    </citation>
    <scope>NUCLEOTIDE SEQUENCE [LARGE SCALE GENOMIC DNA]</scope>
    <source>
        <strain evidence="8 9">SA-01</strain>
    </source>
</reference>
<comment type="cofactor">
    <cofactor evidence="1 7">
        <name>heme</name>
        <dbReference type="ChEBI" id="CHEBI:30413"/>
    </cofactor>
</comment>
<dbReference type="Pfam" id="PF00067">
    <property type="entry name" value="p450"/>
    <property type="match status" value="1"/>
</dbReference>
<keyword evidence="4 7" id="KW-0479">Metal-binding</keyword>
<evidence type="ECO:0000256" key="3">
    <source>
        <dbReference type="ARBA" id="ARBA00022617"/>
    </source>
</evidence>
<keyword evidence="3 7" id="KW-0349">Heme</keyword>
<gene>
    <name evidence="8" type="ORF">CNYM01_02810</name>
</gene>
<sequence length="571" mass="63850">MQHMTRGGKLSFMLKDLGDKYGPLVRVGPNEVLFGDPDTYRKISAVRSDFTKGPWYALAKVVPDQDSLFSMRDDDLRKEYRTKLSPGYAGRENGGFEPGVDRIVAQFVNLVETKYISTPKAFRPIEFSHKSQYFALDVVSELSFGEALGFLANDEDLFGYVTTNDLIFPYLAVMLNVPWVGIFLQQWPLNKLLPFSSDEFGFGKLMGMAKNLADKKLAAASDENNMVQQHLRNGVTYKELLAEIFLELIAGSDSTATAVRMTILCLLNTPSSLNALRHEMDQGIAEGRISSPIRDLEARQLPYLQAVIREGIRMYPPSTGLNYKQVAKGGTELHGQFLPEGTQMGVNIQKLMRSKDRFGCDADVFRPERWLEAAAEDEDCFRDMCGVVDLAFGHGRFQCLGKTIAAMELNKIFIETNRDHLKLLRRFDFAVVTPQEPLKLYDAAFWVTTDFWLRVERKAATAICADGPHIRLHIPIFAPRLGGEKLDAVPQYLHFSLTKSLNIIHSTGIEFGGNPDASAALIVSIPEGSFGYGEIIDTNMGPSWKHSAITFLAKLPDFIMRQSDGQNDLST</sequence>
<feature type="binding site" description="axial binding residue" evidence="7">
    <location>
        <position position="399"/>
    </location>
    <ligand>
        <name>heme</name>
        <dbReference type="ChEBI" id="CHEBI:30413"/>
    </ligand>
    <ligandPart>
        <name>Fe</name>
        <dbReference type="ChEBI" id="CHEBI:18248"/>
    </ligandPart>
</feature>
<accession>A0A135UQI3</accession>
<dbReference type="PANTHER" id="PTHR24305">
    <property type="entry name" value="CYTOCHROME P450"/>
    <property type="match status" value="1"/>
</dbReference>
<dbReference type="GO" id="GO:0005506">
    <property type="term" value="F:iron ion binding"/>
    <property type="evidence" value="ECO:0007669"/>
    <property type="project" value="InterPro"/>
</dbReference>
<evidence type="ECO:0000256" key="5">
    <source>
        <dbReference type="ARBA" id="ARBA00023004"/>
    </source>
</evidence>
<dbReference type="AlphaFoldDB" id="A0A135UQI3"/>
<dbReference type="EMBL" id="JEMN01000280">
    <property type="protein sequence ID" value="KXH62607.1"/>
    <property type="molecule type" value="Genomic_DNA"/>
</dbReference>
<keyword evidence="6" id="KW-0503">Monooxygenase</keyword>
<evidence type="ECO:0000256" key="7">
    <source>
        <dbReference type="PIRSR" id="PIRSR602403-1"/>
    </source>
</evidence>
<dbReference type="InterPro" id="IPR001128">
    <property type="entry name" value="Cyt_P450"/>
</dbReference>
<keyword evidence="5 7" id="KW-0408">Iron</keyword>
<dbReference type="SUPFAM" id="SSF48264">
    <property type="entry name" value="Cytochrome P450"/>
    <property type="match status" value="1"/>
</dbReference>
<evidence type="ECO:0000256" key="6">
    <source>
        <dbReference type="ARBA" id="ARBA00023033"/>
    </source>
</evidence>
<keyword evidence="9" id="KW-1185">Reference proteome</keyword>
<evidence type="ECO:0000256" key="1">
    <source>
        <dbReference type="ARBA" id="ARBA00001971"/>
    </source>
</evidence>
<evidence type="ECO:0000313" key="9">
    <source>
        <dbReference type="Proteomes" id="UP000070054"/>
    </source>
</evidence>
<dbReference type="InterPro" id="IPR002403">
    <property type="entry name" value="Cyt_P450_E_grp-IV"/>
</dbReference>
<dbReference type="GO" id="GO:0020037">
    <property type="term" value="F:heme binding"/>
    <property type="evidence" value="ECO:0007669"/>
    <property type="project" value="InterPro"/>
</dbReference>
<dbReference type="Proteomes" id="UP000070054">
    <property type="component" value="Unassembled WGS sequence"/>
</dbReference>
<dbReference type="CDD" id="cd11060">
    <property type="entry name" value="CYP57A1-like"/>
    <property type="match status" value="1"/>
</dbReference>
<evidence type="ECO:0000313" key="8">
    <source>
        <dbReference type="EMBL" id="KXH62607.1"/>
    </source>
</evidence>
<dbReference type="InterPro" id="IPR036396">
    <property type="entry name" value="Cyt_P450_sf"/>
</dbReference>
<dbReference type="PANTHER" id="PTHR24305:SF168">
    <property type="entry name" value="P450, PUTATIVE (EUROFUNG)-RELATED"/>
    <property type="match status" value="1"/>
</dbReference>
<dbReference type="PRINTS" id="PR00385">
    <property type="entry name" value="P450"/>
</dbReference>
<dbReference type="PRINTS" id="PR00465">
    <property type="entry name" value="EP450IV"/>
</dbReference>
<evidence type="ECO:0000256" key="4">
    <source>
        <dbReference type="ARBA" id="ARBA00022723"/>
    </source>
</evidence>
<proteinExistence type="inferred from homology"/>
<keyword evidence="6" id="KW-0560">Oxidoreductase</keyword>
<organism evidence="8 9">
    <name type="scientific">Colletotrichum nymphaeae SA-01</name>
    <dbReference type="NCBI Taxonomy" id="1460502"/>
    <lineage>
        <taxon>Eukaryota</taxon>
        <taxon>Fungi</taxon>
        <taxon>Dikarya</taxon>
        <taxon>Ascomycota</taxon>
        <taxon>Pezizomycotina</taxon>
        <taxon>Sordariomycetes</taxon>
        <taxon>Hypocreomycetidae</taxon>
        <taxon>Glomerellales</taxon>
        <taxon>Glomerellaceae</taxon>
        <taxon>Colletotrichum</taxon>
        <taxon>Colletotrichum acutatum species complex</taxon>
    </lineage>
</organism>
<dbReference type="GO" id="GO:0004497">
    <property type="term" value="F:monooxygenase activity"/>
    <property type="evidence" value="ECO:0007669"/>
    <property type="project" value="UniProtKB-KW"/>
</dbReference>
<dbReference type="OrthoDB" id="1470350at2759"/>
<dbReference type="Gene3D" id="1.10.630.10">
    <property type="entry name" value="Cytochrome P450"/>
    <property type="match status" value="1"/>
</dbReference>
<comment type="caution">
    <text evidence="8">The sequence shown here is derived from an EMBL/GenBank/DDBJ whole genome shotgun (WGS) entry which is preliminary data.</text>
</comment>